<proteinExistence type="predicted"/>
<sequence length="215" mass="24275">MKIPARMAGEAIDARTRYSELKLDLIAARKSKTPASKFNQSLFARTKPGPFMRPLAYTGNNFATQTFFWDNAGTLIYGFVFRRGIIKKVSYCISGLKNRQFLSTNQLVCYTLAEDNRAIRRQDSTGRLRFLPCMQGFNCYFFVTPEQTGNSRKMAVLFLIKESREDRKGKEAKRDFSGKGVYLLTKKEERLFPAALTSFITGLSLPAGRSAAIAC</sequence>
<dbReference type="RefSeq" id="WP_176785539.1">
    <property type="nucleotide sequence ID" value="NZ_FNGS01000004.1"/>
</dbReference>
<reference evidence="1 2" key="1">
    <citation type="submission" date="2016-10" db="EMBL/GenBank/DDBJ databases">
        <authorList>
            <person name="de Groot N.N."/>
        </authorList>
    </citation>
    <scope>NUCLEOTIDE SEQUENCE [LARGE SCALE GENOMIC DNA]</scope>
    <source>
        <strain evidence="1 2">DSM 21668</strain>
    </source>
</reference>
<evidence type="ECO:0000313" key="2">
    <source>
        <dbReference type="Proteomes" id="UP000198901"/>
    </source>
</evidence>
<organism evidence="1 2">
    <name type="scientific">Siphonobacter aquaeclarae</name>
    <dbReference type="NCBI Taxonomy" id="563176"/>
    <lineage>
        <taxon>Bacteria</taxon>
        <taxon>Pseudomonadati</taxon>
        <taxon>Bacteroidota</taxon>
        <taxon>Cytophagia</taxon>
        <taxon>Cytophagales</taxon>
        <taxon>Cytophagaceae</taxon>
        <taxon>Siphonobacter</taxon>
    </lineage>
</organism>
<evidence type="ECO:0000313" key="1">
    <source>
        <dbReference type="EMBL" id="SDM11114.1"/>
    </source>
</evidence>
<protein>
    <submittedName>
        <fullName evidence="1">Uncharacterized protein</fullName>
    </submittedName>
</protein>
<dbReference type="Proteomes" id="UP000198901">
    <property type="component" value="Unassembled WGS sequence"/>
</dbReference>
<dbReference type="AlphaFoldDB" id="A0A1G9QJ85"/>
<dbReference type="STRING" id="563176.SAMN04488090_2664"/>
<accession>A0A1G9QJ85</accession>
<keyword evidence="2" id="KW-1185">Reference proteome</keyword>
<gene>
    <name evidence="1" type="ORF">SAMN04488090_2664</name>
</gene>
<name>A0A1G9QJ85_9BACT</name>
<dbReference type="EMBL" id="FNGS01000004">
    <property type="protein sequence ID" value="SDM11114.1"/>
    <property type="molecule type" value="Genomic_DNA"/>
</dbReference>